<dbReference type="CDD" id="cd03424">
    <property type="entry name" value="NUDIX_ADPRase_Nudt5_UGPPase_Nudt14"/>
    <property type="match status" value="1"/>
</dbReference>
<comment type="catalytic activity">
    <reaction evidence="1">
        <text>GDP-alpha-D-mannose + H2O = alpha-D-mannose 1-phosphate + GMP + 2 H(+)</text>
        <dbReference type="Rhea" id="RHEA:27978"/>
        <dbReference type="ChEBI" id="CHEBI:15377"/>
        <dbReference type="ChEBI" id="CHEBI:15378"/>
        <dbReference type="ChEBI" id="CHEBI:57527"/>
        <dbReference type="ChEBI" id="CHEBI:58115"/>
        <dbReference type="ChEBI" id="CHEBI:58409"/>
    </reaction>
</comment>
<dbReference type="Pfam" id="PF00293">
    <property type="entry name" value="NUDIX"/>
    <property type="match status" value="1"/>
</dbReference>
<evidence type="ECO:0000256" key="6">
    <source>
        <dbReference type="ARBA" id="ARBA00032162"/>
    </source>
</evidence>
<dbReference type="PROSITE" id="PS51462">
    <property type="entry name" value="NUDIX"/>
    <property type="match status" value="1"/>
</dbReference>
<evidence type="ECO:0000256" key="3">
    <source>
        <dbReference type="ARBA" id="ARBA00007275"/>
    </source>
</evidence>
<name>A0ABR7CLY6_9BACT</name>
<dbReference type="PANTHER" id="PTHR11839">
    <property type="entry name" value="UDP/ADP-SUGAR PYROPHOSPHATASE"/>
    <property type="match status" value="1"/>
</dbReference>
<gene>
    <name evidence="9" type="ORF">H8S08_06490</name>
</gene>
<dbReference type="PANTHER" id="PTHR11839:SF18">
    <property type="entry name" value="NUDIX HYDROLASE DOMAIN-CONTAINING PROTEIN"/>
    <property type="match status" value="1"/>
</dbReference>
<dbReference type="Proteomes" id="UP000636891">
    <property type="component" value="Unassembled WGS sequence"/>
</dbReference>
<evidence type="ECO:0000259" key="8">
    <source>
        <dbReference type="PROSITE" id="PS51462"/>
    </source>
</evidence>
<evidence type="ECO:0000313" key="9">
    <source>
        <dbReference type="EMBL" id="MBC5616666.1"/>
    </source>
</evidence>
<comment type="similarity">
    <text evidence="3">Belongs to the Nudix hydrolase family. NudK subfamily.</text>
</comment>
<dbReference type="EMBL" id="JACOOK010000003">
    <property type="protein sequence ID" value="MBC5616666.1"/>
    <property type="molecule type" value="Genomic_DNA"/>
</dbReference>
<dbReference type="RefSeq" id="WP_101573914.1">
    <property type="nucleotide sequence ID" value="NZ_JACOOK010000003.1"/>
</dbReference>
<keyword evidence="10" id="KW-1185">Reference proteome</keyword>
<proteinExistence type="inferred from homology"/>
<evidence type="ECO:0000256" key="7">
    <source>
        <dbReference type="ARBA" id="ARBA00032272"/>
    </source>
</evidence>
<accession>A0ABR7CLY6</accession>
<dbReference type="InterPro" id="IPR000086">
    <property type="entry name" value="NUDIX_hydrolase_dom"/>
</dbReference>
<evidence type="ECO:0000256" key="4">
    <source>
        <dbReference type="ARBA" id="ARBA00016377"/>
    </source>
</evidence>
<reference evidence="9 10" key="1">
    <citation type="submission" date="2020-08" db="EMBL/GenBank/DDBJ databases">
        <title>Genome public.</title>
        <authorList>
            <person name="Liu C."/>
            <person name="Sun Q."/>
        </authorList>
    </citation>
    <scope>NUCLEOTIDE SEQUENCE [LARGE SCALE GENOMIC DNA]</scope>
    <source>
        <strain evidence="9 10">New-7</strain>
    </source>
</reference>
<evidence type="ECO:0000313" key="10">
    <source>
        <dbReference type="Proteomes" id="UP000636891"/>
    </source>
</evidence>
<organism evidence="9 10">
    <name type="scientific">Alistipes hominis</name>
    <dbReference type="NCBI Taxonomy" id="2763015"/>
    <lineage>
        <taxon>Bacteria</taxon>
        <taxon>Pseudomonadati</taxon>
        <taxon>Bacteroidota</taxon>
        <taxon>Bacteroidia</taxon>
        <taxon>Bacteroidales</taxon>
        <taxon>Rikenellaceae</taxon>
        <taxon>Alistipes</taxon>
    </lineage>
</organism>
<dbReference type="GO" id="GO:0016787">
    <property type="term" value="F:hydrolase activity"/>
    <property type="evidence" value="ECO:0007669"/>
    <property type="project" value="UniProtKB-KW"/>
</dbReference>
<keyword evidence="5 9" id="KW-0378">Hydrolase</keyword>
<dbReference type="Gene3D" id="3.90.79.10">
    <property type="entry name" value="Nucleoside Triphosphate Pyrophosphohydrolase"/>
    <property type="match status" value="1"/>
</dbReference>
<feature type="domain" description="Nudix hydrolase" evidence="8">
    <location>
        <begin position="43"/>
        <end position="177"/>
    </location>
</feature>
<protein>
    <recommendedName>
        <fullName evidence="4">GDP-mannose pyrophosphatase</fullName>
    </recommendedName>
    <alternativeName>
        <fullName evidence="6">GDP-mannose hydrolase</fullName>
    </alternativeName>
    <alternativeName>
        <fullName evidence="7">GDPMK</fullName>
    </alternativeName>
</protein>
<comment type="caution">
    <text evidence="9">The sequence shown here is derived from an EMBL/GenBank/DDBJ whole genome shotgun (WGS) entry which is preliminary data.</text>
</comment>
<comment type="cofactor">
    <cofactor evidence="2">
        <name>Mg(2+)</name>
        <dbReference type="ChEBI" id="CHEBI:18420"/>
    </cofactor>
</comment>
<evidence type="ECO:0000256" key="1">
    <source>
        <dbReference type="ARBA" id="ARBA00000847"/>
    </source>
</evidence>
<dbReference type="InterPro" id="IPR015797">
    <property type="entry name" value="NUDIX_hydrolase-like_dom_sf"/>
</dbReference>
<sequence length="184" mass="21226">MSEEKKVKVLQSEYLFNRPWLTVRRESIVLPNGNPVPEYYVLEYPEWVNTIAITRDRKFVFIRQYRHGLGCALMELCAGVCDPEDASPLAAARRELLEETGYGRGTWRELMTVSANPSTHTNLTHCFVAEDVEPVSEQHLEATEDLTVHLLSQDEVRDLLLTDRVKQALHAAPLWRYFAENRLL</sequence>
<evidence type="ECO:0000256" key="2">
    <source>
        <dbReference type="ARBA" id="ARBA00001946"/>
    </source>
</evidence>
<dbReference type="SUPFAM" id="SSF55811">
    <property type="entry name" value="Nudix"/>
    <property type="match status" value="1"/>
</dbReference>
<evidence type="ECO:0000256" key="5">
    <source>
        <dbReference type="ARBA" id="ARBA00022801"/>
    </source>
</evidence>